<accession>A0A0H5G9G8</accession>
<feature type="region of interest" description="Disordered" evidence="3">
    <location>
        <begin position="1129"/>
        <end position="1165"/>
    </location>
</feature>
<dbReference type="GO" id="GO:0005669">
    <property type="term" value="C:transcription factor TFIID complex"/>
    <property type="evidence" value="ECO:0007669"/>
    <property type="project" value="InterPro"/>
</dbReference>
<comment type="subcellular location">
    <subcellularLocation>
        <location evidence="1">Nucleus</location>
    </subcellularLocation>
</comment>
<dbReference type="GO" id="GO:0016251">
    <property type="term" value="F:RNA polymerase II general transcription initiation factor activity"/>
    <property type="evidence" value="ECO:0007669"/>
    <property type="project" value="InterPro"/>
</dbReference>
<feature type="compositionally biased region" description="Low complexity" evidence="3">
    <location>
        <begin position="1131"/>
        <end position="1145"/>
    </location>
</feature>
<dbReference type="EMBL" id="LN868506">
    <property type="protein sequence ID" value="CRX78949.1"/>
    <property type="molecule type" value="Genomic_DNA"/>
</dbReference>
<organism evidence="5">
    <name type="scientific">Leucosporidium scottii</name>
    <dbReference type="NCBI Taxonomy" id="5278"/>
    <lineage>
        <taxon>Eukaryota</taxon>
        <taxon>Fungi</taxon>
        <taxon>Dikarya</taxon>
        <taxon>Basidiomycota</taxon>
        <taxon>Pucciniomycotina</taxon>
        <taxon>Microbotryomycetes</taxon>
        <taxon>Leucosporidiales</taxon>
        <taxon>Leucosporidium</taxon>
    </lineage>
</organism>
<feature type="region of interest" description="Disordered" evidence="3">
    <location>
        <begin position="82"/>
        <end position="172"/>
    </location>
</feature>
<feature type="compositionally biased region" description="Acidic residues" evidence="3">
    <location>
        <begin position="134"/>
        <end position="149"/>
    </location>
</feature>
<dbReference type="PANTHER" id="PTHR13900:SF0">
    <property type="entry name" value="TRANSCRIPTION INITIATION FACTOR TFIID SUBUNIT 1"/>
    <property type="match status" value="1"/>
</dbReference>
<dbReference type="Pfam" id="PF12157">
    <property type="entry name" value="DUF3591"/>
    <property type="match status" value="2"/>
</dbReference>
<evidence type="ECO:0000259" key="4">
    <source>
        <dbReference type="Pfam" id="PF12157"/>
    </source>
</evidence>
<evidence type="ECO:0000256" key="1">
    <source>
        <dbReference type="ARBA" id="ARBA00004123"/>
    </source>
</evidence>
<dbReference type="GO" id="GO:0017025">
    <property type="term" value="F:TBP-class protein binding"/>
    <property type="evidence" value="ECO:0007669"/>
    <property type="project" value="InterPro"/>
</dbReference>
<dbReference type="InterPro" id="IPR022591">
    <property type="entry name" value="TAF1_HAT_dom"/>
</dbReference>
<proteinExistence type="predicted"/>
<feature type="region of interest" description="Disordered" evidence="3">
    <location>
        <begin position="938"/>
        <end position="1017"/>
    </location>
</feature>
<sequence>MDAEAAAQLGGLALGEVFKEMGLEGSDALGTVSSQLGVSNPSSAAFSRESIYNGKFVDEAPDDEDRAAFDLEAQVDREMYDEKYLGRGAQSVKKSGAGKLLRGEEDDFDEDDEEEEDQEMEDATARGKVKQEPRDEDDLFGSDGDDDDGQREGGQQEARMSVEPLAPPPMMKQANVKDLFPDFEYGKTLDFTDLFGTRPRKKQKTKAESVKRTSLSLAPLLCCSVRAELTPSPKQSPFPPPTNSLATSPAETHFSPLCDLSSVTRASATSSFNRRRGNEKRGRTKEAATRSCSRRLRWVCWLRRRIDDGGLTVLVQQRSNRHIKAKWEIPADSETAFEMAELDDWEDKIIWGPTGSDPSPHIDPLAHRNVEFESGSWLKSIIWSSNRPYKDFSSLNLNLNDTQMLLEVQQPSAADQDANATTTTVSNLVEREKGLDPFNMSNDREYEVAKDVKKKIRQTCLSFVLFPRRLATHLADLSLLMSQYKTRLNKSDLRSFHRPALQFPANVPITFTKNRTAKKRKDKQGRKIKKGDGDALRHMTDITLKDTSPFLLWEYSEENPPIISNVGMGSILVNYYRKITPEDPCVPQLDLGTPFLLEGTDESPFKAFGYVNPGETVPTLYNNLIRAPIWRHKPPETDFLVVRCTIEGETKYYIRDIKNLFVIGQTYPVSEVPGPHSRKITTLVKNRLQTIAYKLVAKSPRNRIKVHKLTRYFPDQNDLQMRQRLKVSSARLRRTRERGAEHSLILSVPLSLLHHPQEFMEFNRKGPDQGFWMIKKSIQVPDDAEMLKLATPEMVCLAESMQVGLRHLQDAGYGKAEEGGTGEDDSKLDIEQQLAPWITTKNFINATANKAMLKLHGEGDPTGRGEAFSFLRVSMKDIFLRAGEAMQDRMGEFFAELASEMANRPKSAHRYNVQEQQEVYKEEIARIWKAQWASLSKKEPPVLTQADEERARGRGRRGGSTVAETPSTASGRPRSFASRPSSAPTFVNASSSRRRRPKPTTSCPRTTKARTSVTRRGALKEQLEKLKRNQERRLARKNQKLGIPTGAIGVGGKRAVKTETTRICGNCGQRGHMKTSKKLCPRWHEFNAPKSAEPSGALPSNFGGGLALPSMGAAPTPVQLAPKPAMKLKMAPGQLLAQQQGAQQGSPPPPSSTAPTTPQPPTEQM</sequence>
<dbReference type="AlphaFoldDB" id="A0A0H5G9G8"/>
<feature type="compositionally biased region" description="Basic and acidic residues" evidence="3">
    <location>
        <begin position="123"/>
        <end position="133"/>
    </location>
</feature>
<evidence type="ECO:0000256" key="2">
    <source>
        <dbReference type="ARBA" id="ARBA00023242"/>
    </source>
</evidence>
<gene>
    <name evidence="5" type="ORF">ls5930a1_00027</name>
</gene>
<keyword evidence="2" id="KW-0539">Nucleus</keyword>
<feature type="domain" description="Transcription initiation factor TFIID subunit 1 histone acetyltransferase" evidence="4">
    <location>
        <begin position="438"/>
        <end position="733"/>
    </location>
</feature>
<dbReference type="InterPro" id="IPR040240">
    <property type="entry name" value="TAF1"/>
</dbReference>
<reference evidence="5" key="1">
    <citation type="submission" date="2015-06" db="EMBL/GenBank/DDBJ databases">
        <title>Genetic Architecture Underlying Mating-Type Determination in the Yeast Leucosporidium scottii and the Evolution of Mating Systems in Basidiomycetes.</title>
        <authorList>
            <person name="Maia T.M."/>
            <person name="Lopes S."/>
            <person name="Almeida J.M.G.C.F."/>
            <person name="Rosa L.H."/>
            <person name="Sampaio J.P."/>
            <person name="Goncalves P."/>
            <person name="Coelho M.A."/>
        </authorList>
    </citation>
    <scope>NUCLEOTIDE SEQUENCE</scope>
</reference>
<dbReference type="PANTHER" id="PTHR13900">
    <property type="entry name" value="TRANSCRIPTION INITIATION FACTOR TFIID"/>
    <property type="match status" value="1"/>
</dbReference>
<evidence type="ECO:0000256" key="3">
    <source>
        <dbReference type="SAM" id="MobiDB-lite"/>
    </source>
</evidence>
<feature type="domain" description="Transcription initiation factor TFIID subunit 1 histone acetyltransferase" evidence="4">
    <location>
        <begin position="757"/>
        <end position="935"/>
    </location>
</feature>
<dbReference type="GO" id="GO:0004402">
    <property type="term" value="F:histone acetyltransferase activity"/>
    <property type="evidence" value="ECO:0007669"/>
    <property type="project" value="InterPro"/>
</dbReference>
<protein>
    <recommendedName>
        <fullName evidence="4">Transcription initiation factor TFIID subunit 1 histone acetyltransferase domain-containing protein</fullName>
    </recommendedName>
</protein>
<dbReference type="GO" id="GO:0051123">
    <property type="term" value="P:RNA polymerase II preinitiation complex assembly"/>
    <property type="evidence" value="ECO:0007669"/>
    <property type="project" value="TreeGrafter"/>
</dbReference>
<evidence type="ECO:0000313" key="5">
    <source>
        <dbReference type="EMBL" id="CRX78949.1"/>
    </source>
</evidence>
<feature type="compositionally biased region" description="Pro residues" evidence="3">
    <location>
        <begin position="1146"/>
        <end position="1165"/>
    </location>
</feature>
<feature type="compositionally biased region" description="Low complexity" evidence="3">
    <location>
        <begin position="969"/>
        <end position="984"/>
    </location>
</feature>
<feature type="compositionally biased region" description="Acidic residues" evidence="3">
    <location>
        <begin position="104"/>
        <end position="122"/>
    </location>
</feature>
<name>A0A0H5G9G8_9BASI</name>
<feature type="non-terminal residue" evidence="5">
    <location>
        <position position="1"/>
    </location>
</feature>